<keyword evidence="3" id="KW-1185">Reference proteome</keyword>
<organism evidence="2 3">
    <name type="scientific">Actinoplanes derwentensis</name>
    <dbReference type="NCBI Taxonomy" id="113562"/>
    <lineage>
        <taxon>Bacteria</taxon>
        <taxon>Bacillati</taxon>
        <taxon>Actinomycetota</taxon>
        <taxon>Actinomycetes</taxon>
        <taxon>Micromonosporales</taxon>
        <taxon>Micromonosporaceae</taxon>
        <taxon>Actinoplanes</taxon>
    </lineage>
</organism>
<reference evidence="2 3" key="1">
    <citation type="submission" date="2016-10" db="EMBL/GenBank/DDBJ databases">
        <authorList>
            <person name="de Groot N.N."/>
        </authorList>
    </citation>
    <scope>NUCLEOTIDE SEQUENCE [LARGE SCALE GENOMIC DNA]</scope>
    <source>
        <strain evidence="2 3">DSM 43941</strain>
    </source>
</reference>
<accession>A0A1H1XSB1</accession>
<evidence type="ECO:0000313" key="2">
    <source>
        <dbReference type="EMBL" id="SDT11911.1"/>
    </source>
</evidence>
<proteinExistence type="predicted"/>
<dbReference type="NCBIfam" id="TIGR03891">
    <property type="entry name" value="thiopep_ocin"/>
    <property type="match status" value="1"/>
</dbReference>
<protein>
    <submittedName>
        <fullName evidence="2">Thiopeptide-type bacteriocin biosynthesis domain-containing protein</fullName>
    </submittedName>
</protein>
<name>A0A1H1XSB1_9ACTN</name>
<sequence>MYEPGWQQFTIGFAEHRDAERIAVAHVIPILTHAENTQMIDAWFVVRKGTHWRLRYLPTRSDAPTDITGHLHDLRRAGHLTAVTEGVYEPEIHAFGGHKAMTIAHRLWHLDSRHLLTRPPSQPHRRELSMLQCTQLLRSAGLDWYEQGDVWARVTAHRDPIRPEHLRHLHDPIQRLLTADPAGLTHDGAPLAAAIEWHAAFTAAGQALRRLYDSGQLHRGLRDVLTHHVIFAFNRRGIPENEQAALAAAARTVIFGDDPTLSATTATAA</sequence>
<dbReference type="RefSeq" id="WP_092544522.1">
    <property type="nucleotide sequence ID" value="NZ_BOMJ01000075.1"/>
</dbReference>
<evidence type="ECO:0000313" key="3">
    <source>
        <dbReference type="Proteomes" id="UP000198688"/>
    </source>
</evidence>
<dbReference type="Proteomes" id="UP000198688">
    <property type="component" value="Chromosome I"/>
</dbReference>
<dbReference type="Pfam" id="PF14028">
    <property type="entry name" value="Lant_dehydr_C"/>
    <property type="match status" value="1"/>
</dbReference>
<dbReference type="STRING" id="113562.SAMN04489716_2564"/>
<evidence type="ECO:0000259" key="1">
    <source>
        <dbReference type="Pfam" id="PF14028"/>
    </source>
</evidence>
<dbReference type="InterPro" id="IPR023809">
    <property type="entry name" value="Thiopep_bacteriocin_synth_dom"/>
</dbReference>
<gene>
    <name evidence="2" type="ORF">SAMN04489716_2564</name>
</gene>
<dbReference type="AlphaFoldDB" id="A0A1H1XSB1"/>
<dbReference type="EMBL" id="LT629758">
    <property type="protein sequence ID" value="SDT11911.1"/>
    <property type="molecule type" value="Genomic_DNA"/>
</dbReference>
<feature type="domain" description="Thiopeptide-type bacteriocin biosynthesis" evidence="1">
    <location>
        <begin position="6"/>
        <end position="252"/>
    </location>
</feature>
<dbReference type="OrthoDB" id="4678170at2"/>